<dbReference type="GO" id="GO:0005737">
    <property type="term" value="C:cytoplasm"/>
    <property type="evidence" value="ECO:0007669"/>
    <property type="project" value="UniProtKB-SubCell"/>
</dbReference>
<keyword evidence="8" id="KW-0863">Zinc-finger</keyword>
<feature type="compositionally biased region" description="Low complexity" evidence="11">
    <location>
        <begin position="265"/>
        <end position="282"/>
    </location>
</feature>
<evidence type="ECO:0000313" key="13">
    <source>
        <dbReference type="EnsemblMetazoa" id="GMOY004143-PA"/>
    </source>
</evidence>
<dbReference type="Gene3D" id="2.30.30.40">
    <property type="entry name" value="SH3 Domains"/>
    <property type="match status" value="1"/>
</dbReference>
<dbReference type="GO" id="GO:0008270">
    <property type="term" value="F:zinc ion binding"/>
    <property type="evidence" value="ECO:0007669"/>
    <property type="project" value="UniProtKB-KW"/>
</dbReference>
<dbReference type="GO" id="GO:0003009">
    <property type="term" value="P:skeletal muscle contraction"/>
    <property type="evidence" value="ECO:0007669"/>
    <property type="project" value="TreeGrafter"/>
</dbReference>
<evidence type="ECO:0000259" key="12">
    <source>
        <dbReference type="PROSITE" id="PS50081"/>
    </source>
</evidence>
<dbReference type="EnsemblMetazoa" id="GMOY004143-RA">
    <property type="protein sequence ID" value="GMOY004143-PA"/>
    <property type="gene ID" value="GMOY004143"/>
</dbReference>
<dbReference type="FunFam" id="3.30.60.20:FF:000056">
    <property type="entry name" value="Uncharacterized protein, isoform C"/>
    <property type="match status" value="1"/>
</dbReference>
<keyword evidence="4" id="KW-1003">Cell membrane</keyword>
<evidence type="ECO:0000256" key="4">
    <source>
        <dbReference type="ARBA" id="ARBA00022475"/>
    </source>
</evidence>
<evidence type="ECO:0000256" key="8">
    <source>
        <dbReference type="ARBA" id="ARBA00022771"/>
    </source>
</evidence>
<feature type="region of interest" description="Disordered" evidence="11">
    <location>
        <begin position="232"/>
        <end position="439"/>
    </location>
</feature>
<dbReference type="Pfam" id="PF00130">
    <property type="entry name" value="C1_1"/>
    <property type="match status" value="1"/>
</dbReference>
<dbReference type="PROSITE" id="PS50081">
    <property type="entry name" value="ZF_DAG_PE_2"/>
    <property type="match status" value="1"/>
</dbReference>
<evidence type="ECO:0000256" key="2">
    <source>
        <dbReference type="ARBA" id="ARBA00004496"/>
    </source>
</evidence>
<accession>A0A1B0FK03</accession>
<feature type="region of interest" description="Disordered" evidence="11">
    <location>
        <begin position="1053"/>
        <end position="1074"/>
    </location>
</feature>
<keyword evidence="5" id="KW-0963">Cytoplasm</keyword>
<dbReference type="CDD" id="cd20817">
    <property type="entry name" value="C1_Stac"/>
    <property type="match status" value="1"/>
</dbReference>
<dbReference type="SUPFAM" id="SSF50044">
    <property type="entry name" value="SH3-domain"/>
    <property type="match status" value="1"/>
</dbReference>
<dbReference type="InterPro" id="IPR059031">
    <property type="entry name" value="SH3_20"/>
</dbReference>
<dbReference type="PhylomeDB" id="A0A1B0FK03"/>
<feature type="region of interest" description="Disordered" evidence="11">
    <location>
        <begin position="147"/>
        <end position="194"/>
    </location>
</feature>
<dbReference type="InterPro" id="IPR036028">
    <property type="entry name" value="SH3-like_dom_sf"/>
</dbReference>
<feature type="compositionally biased region" description="Polar residues" evidence="11">
    <location>
        <begin position="310"/>
        <end position="320"/>
    </location>
</feature>
<evidence type="ECO:0000256" key="3">
    <source>
        <dbReference type="ARBA" id="ARBA00022443"/>
    </source>
</evidence>
<evidence type="ECO:0000256" key="9">
    <source>
        <dbReference type="ARBA" id="ARBA00022833"/>
    </source>
</evidence>
<sequence length="1342" mass="150488">MSPSTLKLTNSLSIADEQLTNRRNGAGGVSSQPIRPSEDGSHHLQEYTYKKITACDVCSQILRGHTRQGLRCRICKLNAHGDCAGQLPRCQPKQKLLRRQKSTSELENRIEAEEEKLTDIDQVYRVLKQAGEFKNATIAADKSVQNAAKGPEAGSSQTDIPIVNVPDYPERTDRPAATGSSATTTRVGRPGVRPPPVPMPILGVQLQQQELQRSGLGGGGIPTISGGALPVPTQDLSSSSVADLETENTRPFGEPLMLKKKILVNSNNSPHGGSSSSSTGASRLHQGNVSIHRESSSSMASAASAPASVPQLSTGGNITAATIKHKNRPKNLDSPESSELHGQMRRRQQPPIPGTMAMASSSVAGGTYYHGGSGTQLEHSTPPSNNSRLHSPSSPSHQGRKLLYATRGMRGGSVDLPDDMDKSQSSASTSPCPSPKSHRLLPTNLYVTVIDTSDPDWWKGKAMGRVGYFPSKYVVRLNANEKPLQVTHNLQVSDGERGENMTLLRDQIVIQTGNEMNGMVMVRSADNRQGYCPVKYLQEPEEPPCERDKPPQKSSLSSKLLDKGKRKIRIVVTDSTGEHTSYNNLPREREPKNVNVDYNGDYDLYKTQSFALDGNGRSKNDKNWENWERIREQKLERMKHICFESYRQSKRDKMQQWKPKPRQLDPSWYTDNIYSNHSEDLEDDYIPDCLKYGGYRKLRNIREHDELFIDTGEDEFADDFEGEVIERRGEGEGSAGYGLQRSFSCKEFHYPKSQSYSFGVNAYEEGLADAPTVSGPPPPPSLPPSAPHPILKNRTNVPKSYSFSATSSTSAKTMPFDVMDYEVPQSMTGKSRRERQEAFRKSMGFYCSNSLDETALSGSLEAHTCCAREHCTNAKCLLDDIYSDSYDIGGPRRPWRRVAPSSSSLSGFYGAGASGGSNRNLHETDWWEERNNHRVAGASRYSLLLGREQPQPPPPTVICCCAADTDYCYQRQQQHHIARPARARYHCPGHHPAAEEEEHMHCRAMAYDTDLDHFIRDERERLMSQDKFLDEDERYLSSSVPRRQYSLYRRPTRSKSMLEVQPPSRYDEDSCSDSTEMDLRDFNIDLEKYWEELEKPPSPIDLDMQRRNMQSNLKVKNVNVGCYNNGQPIDLHDREQERMMIKKSLLEGMPSPPQVDHSSPTDANNVASNFHFFEDAGSPLHRSFNYGHKVYPAAEVLPSYQYNNFYPEQNSVQTQQPTSSGHHTSAGGHSALSLINNIFSIYKPNKYAPQNCHYNNETKPEPCKKMNVPSTRRPLGAPHSEYMHSMKRPLIVSTEQPHFKIIPEKTGLKISPFYNYDHEEYEEKPQTRLKLTSTARPLMLPH</sequence>
<dbReference type="Proteomes" id="UP000092444">
    <property type="component" value="Unassembled WGS sequence"/>
</dbReference>
<organism evidence="13 14">
    <name type="scientific">Glossina morsitans morsitans</name>
    <name type="common">Savannah tsetse fly</name>
    <dbReference type="NCBI Taxonomy" id="37546"/>
    <lineage>
        <taxon>Eukaryota</taxon>
        <taxon>Metazoa</taxon>
        <taxon>Ecdysozoa</taxon>
        <taxon>Arthropoda</taxon>
        <taxon>Hexapoda</taxon>
        <taxon>Insecta</taxon>
        <taxon>Pterygota</taxon>
        <taxon>Neoptera</taxon>
        <taxon>Endopterygota</taxon>
        <taxon>Diptera</taxon>
        <taxon>Brachycera</taxon>
        <taxon>Muscomorpha</taxon>
        <taxon>Hippoboscoidea</taxon>
        <taxon>Glossinidae</taxon>
        <taxon>Glossina</taxon>
    </lineage>
</organism>
<dbReference type="STRING" id="37546.A0A1B0FK03"/>
<evidence type="ECO:0000256" key="7">
    <source>
        <dbReference type="ARBA" id="ARBA00022737"/>
    </source>
</evidence>
<dbReference type="Gene3D" id="3.30.60.20">
    <property type="match status" value="1"/>
</dbReference>
<dbReference type="EMBL" id="CCAG010021348">
    <property type="status" value="NOT_ANNOTATED_CDS"/>
    <property type="molecule type" value="Genomic_DNA"/>
</dbReference>
<dbReference type="InterPro" id="IPR002219">
    <property type="entry name" value="PKC_DAG/PE"/>
</dbReference>
<dbReference type="SMART" id="SM00109">
    <property type="entry name" value="C1"/>
    <property type="match status" value="1"/>
</dbReference>
<dbReference type="Pfam" id="PF07653">
    <property type="entry name" value="SH3_2"/>
    <property type="match status" value="1"/>
</dbReference>
<keyword evidence="3" id="KW-0728">SH3 domain</keyword>
<keyword evidence="6" id="KW-0479">Metal-binding</keyword>
<dbReference type="VEuPathDB" id="VectorBase:GMOY004143"/>
<evidence type="ECO:0000313" key="14">
    <source>
        <dbReference type="Proteomes" id="UP000092444"/>
    </source>
</evidence>
<feature type="compositionally biased region" description="Polar residues" evidence="11">
    <location>
        <begin position="375"/>
        <end position="397"/>
    </location>
</feature>
<keyword evidence="10" id="KW-0472">Membrane</keyword>
<feature type="region of interest" description="Disordered" evidence="11">
    <location>
        <begin position="19"/>
        <end position="41"/>
    </location>
</feature>
<evidence type="ECO:0000256" key="6">
    <source>
        <dbReference type="ARBA" id="ARBA00022723"/>
    </source>
</evidence>
<feature type="domain" description="Phorbol-ester/DAG-type" evidence="12">
    <location>
        <begin position="41"/>
        <end position="90"/>
    </location>
</feature>
<keyword evidence="9" id="KW-0862">Zinc</keyword>
<feature type="region of interest" description="Disordered" evidence="11">
    <location>
        <begin position="539"/>
        <end position="560"/>
    </location>
</feature>
<evidence type="ECO:0000256" key="5">
    <source>
        <dbReference type="ARBA" id="ARBA00022490"/>
    </source>
</evidence>
<dbReference type="InterPro" id="IPR046349">
    <property type="entry name" value="C1-like_sf"/>
</dbReference>
<protein>
    <recommendedName>
        <fullName evidence="12">Phorbol-ester/DAG-type domain-containing protein</fullName>
    </recommendedName>
</protein>
<dbReference type="GO" id="GO:1903078">
    <property type="term" value="P:positive regulation of protein localization to plasma membrane"/>
    <property type="evidence" value="ECO:0007669"/>
    <property type="project" value="TreeGrafter"/>
</dbReference>
<dbReference type="Pfam" id="PF26085">
    <property type="entry name" value="SH3_20"/>
    <property type="match status" value="1"/>
</dbReference>
<name>A0A1B0FK03_GLOMM</name>
<evidence type="ECO:0000256" key="10">
    <source>
        <dbReference type="ARBA" id="ARBA00023136"/>
    </source>
</evidence>
<dbReference type="PANTHER" id="PTHR15135:SF7">
    <property type="entry name" value="STAC-LIKE, ISOFORM J"/>
    <property type="match status" value="1"/>
</dbReference>
<dbReference type="PROSITE" id="PS00479">
    <property type="entry name" value="ZF_DAG_PE_1"/>
    <property type="match status" value="1"/>
</dbReference>
<evidence type="ECO:0000256" key="1">
    <source>
        <dbReference type="ARBA" id="ARBA00004278"/>
    </source>
</evidence>
<dbReference type="PANTHER" id="PTHR15135">
    <property type="entry name" value="STAC"/>
    <property type="match status" value="1"/>
</dbReference>
<keyword evidence="7" id="KW-0677">Repeat</keyword>
<feature type="compositionally biased region" description="Low complexity" evidence="11">
    <location>
        <begin position="296"/>
        <end position="308"/>
    </location>
</feature>
<proteinExistence type="predicted"/>
<reference evidence="13" key="1">
    <citation type="submission" date="2020-05" db="UniProtKB">
        <authorList>
            <consortium name="EnsemblMetazoa"/>
        </authorList>
    </citation>
    <scope>IDENTIFICATION</scope>
    <source>
        <strain evidence="13">Yale</strain>
    </source>
</reference>
<evidence type="ECO:0000256" key="11">
    <source>
        <dbReference type="SAM" id="MobiDB-lite"/>
    </source>
</evidence>
<dbReference type="InterPro" id="IPR001452">
    <property type="entry name" value="SH3_domain"/>
</dbReference>
<keyword evidence="14" id="KW-1185">Reference proteome</keyword>
<comment type="subcellular location">
    <subcellularLocation>
        <location evidence="1">Cell membrane</location>
        <location evidence="1">Sarcolemma</location>
        <topology evidence="1">Peripheral membrane protein</topology>
        <orientation evidence="1">Cytoplasmic side</orientation>
    </subcellularLocation>
    <subcellularLocation>
        <location evidence="2">Cytoplasm</location>
    </subcellularLocation>
</comment>
<dbReference type="GO" id="GO:0042383">
    <property type="term" value="C:sarcolemma"/>
    <property type="evidence" value="ECO:0007669"/>
    <property type="project" value="UniProtKB-SubCell"/>
</dbReference>
<dbReference type="SUPFAM" id="SSF57889">
    <property type="entry name" value="Cysteine-rich domain"/>
    <property type="match status" value="1"/>
</dbReference>
<dbReference type="InterPro" id="IPR039688">
    <property type="entry name" value="STAC1/2/3"/>
</dbReference>
<dbReference type="EMBL" id="CCAG010021347">
    <property type="status" value="NOT_ANNOTATED_CDS"/>
    <property type="molecule type" value="Genomic_DNA"/>
</dbReference>
<dbReference type="EMBL" id="CCAG010021346">
    <property type="status" value="NOT_ANNOTATED_CDS"/>
    <property type="molecule type" value="Genomic_DNA"/>
</dbReference>